<dbReference type="SUPFAM" id="SSF46785">
    <property type="entry name" value="Winged helix' DNA-binding domain"/>
    <property type="match status" value="1"/>
</dbReference>
<organism evidence="6 7">
    <name type="scientific">Oceanospirillum linum</name>
    <dbReference type="NCBI Taxonomy" id="966"/>
    <lineage>
        <taxon>Bacteria</taxon>
        <taxon>Pseudomonadati</taxon>
        <taxon>Pseudomonadota</taxon>
        <taxon>Gammaproteobacteria</taxon>
        <taxon>Oceanospirillales</taxon>
        <taxon>Oceanospirillaceae</taxon>
        <taxon>Oceanospirillum</taxon>
    </lineage>
</organism>
<evidence type="ECO:0000313" key="7">
    <source>
        <dbReference type="Proteomes" id="UP000190064"/>
    </source>
</evidence>
<keyword evidence="4" id="KW-0804">Transcription</keyword>
<evidence type="ECO:0000256" key="1">
    <source>
        <dbReference type="ARBA" id="ARBA00009437"/>
    </source>
</evidence>
<name>A0A1T1HEH7_OCELI</name>
<dbReference type="Gene3D" id="1.10.10.10">
    <property type="entry name" value="Winged helix-like DNA-binding domain superfamily/Winged helix DNA-binding domain"/>
    <property type="match status" value="1"/>
</dbReference>
<keyword evidence="2" id="KW-0805">Transcription regulation</keyword>
<dbReference type="AlphaFoldDB" id="A0A1T1HEH7"/>
<dbReference type="Proteomes" id="UP000190064">
    <property type="component" value="Unassembled WGS sequence"/>
</dbReference>
<dbReference type="InterPro" id="IPR000847">
    <property type="entry name" value="LysR_HTH_N"/>
</dbReference>
<dbReference type="PRINTS" id="PR00039">
    <property type="entry name" value="HTHLYSR"/>
</dbReference>
<dbReference type="InterPro" id="IPR037402">
    <property type="entry name" value="YidZ_PBP2"/>
</dbReference>
<dbReference type="RefSeq" id="WP_077242630.1">
    <property type="nucleotide sequence ID" value="NZ_FXTS01000001.1"/>
</dbReference>
<dbReference type="PANTHER" id="PTHR30118">
    <property type="entry name" value="HTH-TYPE TRANSCRIPTIONAL REGULATOR LEUO-RELATED"/>
    <property type="match status" value="1"/>
</dbReference>
<dbReference type="CDD" id="cd08417">
    <property type="entry name" value="PBP2_Nitroaromatics_like"/>
    <property type="match status" value="1"/>
</dbReference>
<sequence length="316" mass="36172">MQDSHNLSQRLSRVNLNLLVAFHALYQERHLTRAANRISLSQPAMSHALKKLRSQFGDELFIKTSEGMQPTPLANRLFQRIETGLLQLDEAIISSHSFNPEKEVREFRIGITDFMISELVPYLVRAVNEQAPGISFNILYTKISSPEMAYKLLQDQELDLAISQFEYLPQGTCYEMLYEDHLVCVGDETIYGKKEALSLDEFLTPSHVALSHREDEPILVNRKLISLGMQRKVVVKTPYIATLPAILTGTNMITVITEYGAELICPKSSLKTYQMPIEFDPLYVCQIWENRKDDDPGIHWLRTVVRNCLQEQGISR</sequence>
<dbReference type="EMBL" id="MTSD02000001">
    <property type="protein sequence ID" value="OOV88212.1"/>
    <property type="molecule type" value="Genomic_DNA"/>
</dbReference>
<evidence type="ECO:0000256" key="4">
    <source>
        <dbReference type="ARBA" id="ARBA00023163"/>
    </source>
</evidence>
<dbReference type="PROSITE" id="PS50931">
    <property type="entry name" value="HTH_LYSR"/>
    <property type="match status" value="1"/>
</dbReference>
<evidence type="ECO:0000256" key="2">
    <source>
        <dbReference type="ARBA" id="ARBA00023015"/>
    </source>
</evidence>
<feature type="domain" description="HTH lysR-type" evidence="5">
    <location>
        <begin position="14"/>
        <end position="71"/>
    </location>
</feature>
<dbReference type="Pfam" id="PF03466">
    <property type="entry name" value="LysR_substrate"/>
    <property type="match status" value="1"/>
</dbReference>
<dbReference type="InterPro" id="IPR005119">
    <property type="entry name" value="LysR_subst-bd"/>
</dbReference>
<dbReference type="PANTHER" id="PTHR30118:SF15">
    <property type="entry name" value="TRANSCRIPTIONAL REGULATORY PROTEIN"/>
    <property type="match status" value="1"/>
</dbReference>
<comment type="caution">
    <text evidence="6">The sequence shown here is derived from an EMBL/GenBank/DDBJ whole genome shotgun (WGS) entry which is preliminary data.</text>
</comment>
<protein>
    <recommendedName>
        <fullName evidence="5">HTH lysR-type domain-containing protein</fullName>
    </recommendedName>
</protein>
<dbReference type="STRING" id="966.BTA35_0201360"/>
<evidence type="ECO:0000313" key="6">
    <source>
        <dbReference type="EMBL" id="OOV88212.1"/>
    </source>
</evidence>
<gene>
    <name evidence="6" type="ORF">BTA35_0201360</name>
</gene>
<keyword evidence="7" id="KW-1185">Reference proteome</keyword>
<dbReference type="SUPFAM" id="SSF53850">
    <property type="entry name" value="Periplasmic binding protein-like II"/>
    <property type="match status" value="1"/>
</dbReference>
<dbReference type="Pfam" id="PF00126">
    <property type="entry name" value="HTH_1"/>
    <property type="match status" value="1"/>
</dbReference>
<proteinExistence type="inferred from homology"/>
<dbReference type="InterPro" id="IPR050389">
    <property type="entry name" value="LysR-type_TF"/>
</dbReference>
<accession>A0A1T1HEH7</accession>
<dbReference type="GO" id="GO:0003700">
    <property type="term" value="F:DNA-binding transcription factor activity"/>
    <property type="evidence" value="ECO:0007669"/>
    <property type="project" value="InterPro"/>
</dbReference>
<dbReference type="Gene3D" id="3.40.190.10">
    <property type="entry name" value="Periplasmic binding protein-like II"/>
    <property type="match status" value="2"/>
</dbReference>
<evidence type="ECO:0000259" key="5">
    <source>
        <dbReference type="PROSITE" id="PS50931"/>
    </source>
</evidence>
<dbReference type="InterPro" id="IPR036388">
    <property type="entry name" value="WH-like_DNA-bd_sf"/>
</dbReference>
<dbReference type="GO" id="GO:0003677">
    <property type="term" value="F:DNA binding"/>
    <property type="evidence" value="ECO:0007669"/>
    <property type="project" value="UniProtKB-KW"/>
</dbReference>
<reference evidence="6" key="1">
    <citation type="submission" date="2017-02" db="EMBL/GenBank/DDBJ databases">
        <title>Draft Genome Sequence of the Salt Water Bacterium Oceanospirillum linum ATCC 11336.</title>
        <authorList>
            <person name="Trachtenberg A.M."/>
            <person name="Carney J.G."/>
            <person name="Linnane J.D."/>
            <person name="Rheaume B.A."/>
            <person name="Pitts N.L."/>
            <person name="Mykles D.L."/>
            <person name="Maclea K.S."/>
        </authorList>
    </citation>
    <scope>NUCLEOTIDE SEQUENCE [LARGE SCALE GENOMIC DNA]</scope>
    <source>
        <strain evidence="6">ATCC 11336</strain>
    </source>
</reference>
<keyword evidence="3" id="KW-0238">DNA-binding</keyword>
<dbReference type="InterPro" id="IPR036390">
    <property type="entry name" value="WH_DNA-bd_sf"/>
</dbReference>
<evidence type="ECO:0000256" key="3">
    <source>
        <dbReference type="ARBA" id="ARBA00023125"/>
    </source>
</evidence>
<comment type="similarity">
    <text evidence="1">Belongs to the LysR transcriptional regulatory family.</text>
</comment>